<accession>A0A6M0R857</accession>
<evidence type="ECO:0000313" key="2">
    <source>
        <dbReference type="EMBL" id="NEZ45957.1"/>
    </source>
</evidence>
<evidence type="ECO:0000259" key="1">
    <source>
        <dbReference type="Pfam" id="PF07833"/>
    </source>
</evidence>
<dbReference type="EMBL" id="SXDP01000001">
    <property type="protein sequence ID" value="NEZ45957.1"/>
    <property type="molecule type" value="Genomic_DNA"/>
</dbReference>
<dbReference type="Pfam" id="PF07833">
    <property type="entry name" value="Cu_amine_oxidN1"/>
    <property type="match status" value="1"/>
</dbReference>
<proteinExistence type="predicted"/>
<comment type="caution">
    <text evidence="2">The sequence shown here is derived from an EMBL/GenBank/DDBJ whole genome shotgun (WGS) entry which is preliminary data.</text>
</comment>
<dbReference type="Proteomes" id="UP000473885">
    <property type="component" value="Unassembled WGS sequence"/>
</dbReference>
<dbReference type="RefSeq" id="WP_129582129.1">
    <property type="nucleotide sequence ID" value="NZ_CABKUB010000006.1"/>
</dbReference>
<gene>
    <name evidence="2" type="ORF">FDF74_01875</name>
</gene>
<feature type="domain" description="Copper amine oxidase-like N-terminal" evidence="1">
    <location>
        <begin position="41"/>
        <end position="149"/>
    </location>
</feature>
<dbReference type="AlphaFoldDB" id="A0A6M0R857"/>
<dbReference type="OrthoDB" id="1934052at2"/>
<dbReference type="InterPro" id="IPR012854">
    <property type="entry name" value="Cu_amine_oxidase-like_N"/>
</dbReference>
<organism evidence="2 3">
    <name type="scientific">Clostridium niameyense</name>
    <dbReference type="NCBI Taxonomy" id="1622073"/>
    <lineage>
        <taxon>Bacteria</taxon>
        <taxon>Bacillati</taxon>
        <taxon>Bacillota</taxon>
        <taxon>Clostridia</taxon>
        <taxon>Eubacteriales</taxon>
        <taxon>Clostridiaceae</taxon>
        <taxon>Clostridium</taxon>
    </lineage>
</organism>
<reference evidence="2 3" key="1">
    <citation type="submission" date="2019-04" db="EMBL/GenBank/DDBJ databases">
        <title>Genome sequencing of Clostridium botulinum Groups I-IV and Clostridium butyricum.</title>
        <authorList>
            <person name="Brunt J."/>
            <person name="Van Vliet A.H.M."/>
            <person name="Stringer S.C."/>
            <person name="Carter A.T."/>
            <person name="Peck M.W."/>
        </authorList>
    </citation>
    <scope>NUCLEOTIDE SEQUENCE [LARGE SCALE GENOMIC DNA]</scope>
    <source>
        <strain evidence="2 3">IFR 18/094</strain>
    </source>
</reference>
<sequence>MLFIVFAIVTFSVTVIKFIYHHRYGKAVFKISSNKFRKSSISKKEYNMNVEPFKDQFENIYLPLKYVVYSLGGNFYSSEGYKLAIKILDKDIKINNKNSILVKSKSLGSFYRLENKIKIVNDEIMLSHKYIKDIFEVAVDWNKDTGEIILR</sequence>
<name>A0A6M0R857_9CLOT</name>
<evidence type="ECO:0000313" key="3">
    <source>
        <dbReference type="Proteomes" id="UP000473885"/>
    </source>
</evidence>
<keyword evidence="3" id="KW-1185">Reference proteome</keyword>
<protein>
    <submittedName>
        <fullName evidence="2">Copper amine oxidase N-terminal domain-containing protein</fullName>
    </submittedName>
</protein>